<evidence type="ECO:0000313" key="4">
    <source>
        <dbReference type="EMBL" id="MCQ8240079.1"/>
    </source>
</evidence>
<dbReference type="InterPro" id="IPR002347">
    <property type="entry name" value="SDR_fam"/>
</dbReference>
<dbReference type="Proteomes" id="UP001524547">
    <property type="component" value="Unassembled WGS sequence"/>
</dbReference>
<sequence>MRLANKTAFITGGTSGIGLAAAALFLREGARVVVTGRRPEGLEEARSLLGERGFALAADVTDPDATGRAVADAVARFGALDVLFANAGIPGATPLGNTTLDAFDRIVRTNLHAVFFTVQAALPHLKDGASIILNGSVHAVLGIPGASAYAASKGAISSMARVLASELAPRGIRVNTVVPGATRTPIWKGRAPTPEALEALEARFNRATPLNRFAEAEQVAQAALFLASDESAHTTAAEITVDGGATGAPFGAPAYRTE</sequence>
<protein>
    <submittedName>
        <fullName evidence="4">SDR family oxidoreductase</fullName>
    </submittedName>
</protein>
<keyword evidence="5" id="KW-1185">Reference proteome</keyword>
<dbReference type="Gene3D" id="3.40.50.720">
    <property type="entry name" value="NAD(P)-binding Rossmann-like Domain"/>
    <property type="match status" value="1"/>
</dbReference>
<dbReference type="SUPFAM" id="SSF51735">
    <property type="entry name" value="NAD(P)-binding Rossmann-fold domains"/>
    <property type="match status" value="1"/>
</dbReference>
<dbReference type="CDD" id="cd05233">
    <property type="entry name" value="SDR_c"/>
    <property type="match status" value="1"/>
</dbReference>
<dbReference type="RefSeq" id="WP_422918808.1">
    <property type="nucleotide sequence ID" value="NZ_JAMZEJ010000002.1"/>
</dbReference>
<dbReference type="PANTHER" id="PTHR43669">
    <property type="entry name" value="5-KETO-D-GLUCONATE 5-REDUCTASE"/>
    <property type="match status" value="1"/>
</dbReference>
<organism evidence="4 5">
    <name type="scientific">Rhizosaccharibacter radicis</name>
    <dbReference type="NCBI Taxonomy" id="2782605"/>
    <lineage>
        <taxon>Bacteria</taxon>
        <taxon>Pseudomonadati</taxon>
        <taxon>Pseudomonadota</taxon>
        <taxon>Alphaproteobacteria</taxon>
        <taxon>Acetobacterales</taxon>
        <taxon>Acetobacteraceae</taxon>
        <taxon>Rhizosaccharibacter</taxon>
    </lineage>
</organism>
<dbReference type="PRINTS" id="PR00081">
    <property type="entry name" value="GDHRDH"/>
</dbReference>
<evidence type="ECO:0000313" key="5">
    <source>
        <dbReference type="Proteomes" id="UP001524547"/>
    </source>
</evidence>
<dbReference type="InterPro" id="IPR036291">
    <property type="entry name" value="NAD(P)-bd_dom_sf"/>
</dbReference>
<accession>A0ABT1VUS3</accession>
<feature type="domain" description="Ketoreductase" evidence="3">
    <location>
        <begin position="6"/>
        <end position="190"/>
    </location>
</feature>
<dbReference type="PROSITE" id="PS00061">
    <property type="entry name" value="ADH_SHORT"/>
    <property type="match status" value="1"/>
</dbReference>
<dbReference type="InterPro" id="IPR057326">
    <property type="entry name" value="KR_dom"/>
</dbReference>
<name>A0ABT1VUS3_9PROT</name>
<proteinExistence type="inferred from homology"/>
<dbReference type="Pfam" id="PF13561">
    <property type="entry name" value="adh_short_C2"/>
    <property type="match status" value="1"/>
</dbReference>
<dbReference type="PRINTS" id="PR00080">
    <property type="entry name" value="SDRFAMILY"/>
</dbReference>
<gene>
    <name evidence="4" type="ORF">NFI88_04390</name>
</gene>
<keyword evidence="2" id="KW-0560">Oxidoreductase</keyword>
<comment type="similarity">
    <text evidence="1">Belongs to the short-chain dehydrogenases/reductases (SDR) family.</text>
</comment>
<dbReference type="EMBL" id="JAMZEJ010000002">
    <property type="protein sequence ID" value="MCQ8240079.1"/>
    <property type="molecule type" value="Genomic_DNA"/>
</dbReference>
<dbReference type="InterPro" id="IPR020904">
    <property type="entry name" value="Sc_DH/Rdtase_CS"/>
</dbReference>
<reference evidence="4 5" key="1">
    <citation type="submission" date="2022-06" db="EMBL/GenBank/DDBJ databases">
        <title>Rhizosaccharibacter gen. nov. sp. nov. KSS12, endophytic bacteria isolated from sugarcane.</title>
        <authorList>
            <person name="Pitiwittayakul N."/>
        </authorList>
    </citation>
    <scope>NUCLEOTIDE SEQUENCE [LARGE SCALE GENOMIC DNA]</scope>
    <source>
        <strain evidence="4 5">KSS12</strain>
    </source>
</reference>
<evidence type="ECO:0000256" key="2">
    <source>
        <dbReference type="ARBA" id="ARBA00023002"/>
    </source>
</evidence>
<evidence type="ECO:0000256" key="1">
    <source>
        <dbReference type="ARBA" id="ARBA00006484"/>
    </source>
</evidence>
<dbReference type="SMART" id="SM00822">
    <property type="entry name" value="PKS_KR"/>
    <property type="match status" value="1"/>
</dbReference>
<evidence type="ECO:0000259" key="3">
    <source>
        <dbReference type="SMART" id="SM00822"/>
    </source>
</evidence>
<dbReference type="PANTHER" id="PTHR43669:SF3">
    <property type="entry name" value="ALCOHOL DEHYDROGENASE, PUTATIVE (AFU_ORTHOLOGUE AFUA_3G03445)-RELATED"/>
    <property type="match status" value="1"/>
</dbReference>
<comment type="caution">
    <text evidence="4">The sequence shown here is derived from an EMBL/GenBank/DDBJ whole genome shotgun (WGS) entry which is preliminary data.</text>
</comment>